<keyword evidence="2" id="KW-0012">Acyltransferase</keyword>
<dbReference type="CDD" id="cd04301">
    <property type="entry name" value="NAT_SF"/>
    <property type="match status" value="1"/>
</dbReference>
<dbReference type="EC" id="2.3.1.-" evidence="2"/>
<protein>
    <submittedName>
        <fullName evidence="2">GNAT family N-acetyltransferase</fullName>
        <ecNumber evidence="2">2.3.1.-</ecNumber>
    </submittedName>
</protein>
<dbReference type="EMBL" id="JASBAO010000001">
    <property type="protein sequence ID" value="MDI2090953.1"/>
    <property type="molecule type" value="Genomic_DNA"/>
</dbReference>
<organism evidence="2 3">
    <name type="scientific">Commensalibacter oyaizuii</name>
    <dbReference type="NCBI Taxonomy" id="3043873"/>
    <lineage>
        <taxon>Bacteria</taxon>
        <taxon>Pseudomonadati</taxon>
        <taxon>Pseudomonadota</taxon>
        <taxon>Alphaproteobacteria</taxon>
        <taxon>Acetobacterales</taxon>
        <taxon>Acetobacteraceae</taxon>
    </lineage>
</organism>
<dbReference type="RefSeq" id="WP_281448068.1">
    <property type="nucleotide sequence ID" value="NZ_JASBAO010000001.1"/>
</dbReference>
<keyword evidence="3" id="KW-1185">Reference proteome</keyword>
<dbReference type="Gene3D" id="3.40.630.30">
    <property type="match status" value="1"/>
</dbReference>
<accession>A0ABT6Q1I2</accession>
<evidence type="ECO:0000313" key="3">
    <source>
        <dbReference type="Proteomes" id="UP001431634"/>
    </source>
</evidence>
<dbReference type="Proteomes" id="UP001431634">
    <property type="component" value="Unassembled WGS sequence"/>
</dbReference>
<name>A0ABT6Q1I2_9PROT</name>
<dbReference type="GO" id="GO:0016746">
    <property type="term" value="F:acyltransferase activity"/>
    <property type="evidence" value="ECO:0007669"/>
    <property type="project" value="UniProtKB-KW"/>
</dbReference>
<evidence type="ECO:0000313" key="2">
    <source>
        <dbReference type="EMBL" id="MDI2090953.1"/>
    </source>
</evidence>
<feature type="domain" description="N-acetyltransferase" evidence="1">
    <location>
        <begin position="46"/>
        <end position="98"/>
    </location>
</feature>
<dbReference type="InterPro" id="IPR000182">
    <property type="entry name" value="GNAT_dom"/>
</dbReference>
<evidence type="ECO:0000259" key="1">
    <source>
        <dbReference type="Pfam" id="PF13673"/>
    </source>
</evidence>
<dbReference type="Pfam" id="PF13673">
    <property type="entry name" value="Acetyltransf_10"/>
    <property type="match status" value="1"/>
</dbReference>
<keyword evidence="2" id="KW-0808">Transferase</keyword>
<dbReference type="InterPro" id="IPR016181">
    <property type="entry name" value="Acyl_CoA_acyltransferase"/>
</dbReference>
<reference evidence="2" key="1">
    <citation type="submission" date="2023-05" db="EMBL/GenBank/DDBJ databases">
        <title>Whole genome sequence of Commensalibacter sp.</title>
        <authorList>
            <person name="Charoenyingcharoen P."/>
            <person name="Yukphan P."/>
        </authorList>
    </citation>
    <scope>NUCLEOTIDE SEQUENCE</scope>
    <source>
        <strain evidence="2">TBRC 16381</strain>
    </source>
</reference>
<comment type="caution">
    <text evidence="2">The sequence shown here is derived from an EMBL/GenBank/DDBJ whole genome shotgun (WGS) entry which is preliminary data.</text>
</comment>
<sequence length="130" mass="15053">MRIIFRRSTQNQFTTIFTLWQDTVKATHSFLFPSDFNAIEQEVYSFLSKTPVTIAVNEHDVITGFMLLDHAHLEALFIHPDFHNLGIGRKTINHVLQKTPLSPFISQIYIPQGASILIKVYGQWNLQHIF</sequence>
<dbReference type="SUPFAM" id="SSF55729">
    <property type="entry name" value="Acyl-CoA N-acyltransferases (Nat)"/>
    <property type="match status" value="1"/>
</dbReference>
<proteinExistence type="predicted"/>
<gene>
    <name evidence="2" type="ORF">QJV27_06135</name>
</gene>